<sequence>MSIKKNGSAVWQGGLKDGRGTVSTQSGVLSDVPYSFAKRFEGEAGSNPEELIGAAHASCYSMALSMILGEAGFTPERIATQATVSLEEVEGGFGITAIHLDTRASVPGADEAAFQDAANKAKEGCPVSKLFNAEISLDAKLEG</sequence>
<dbReference type="NCBIfam" id="TIGR03562">
    <property type="entry name" value="osmo_induc_OsmC"/>
    <property type="match status" value="1"/>
</dbReference>
<dbReference type="AlphaFoldDB" id="A0A7W5ERW3"/>
<dbReference type="Gene3D" id="3.30.300.20">
    <property type="match status" value="1"/>
</dbReference>
<comment type="caution">
    <text evidence="1">The sequence shown here is derived from an EMBL/GenBank/DDBJ whole genome shotgun (WGS) entry which is preliminary data.</text>
</comment>
<dbReference type="PANTHER" id="PTHR42830:SF1">
    <property type="entry name" value="OSMOTICALLY INDUCIBLE FAMILY PROTEIN"/>
    <property type="match status" value="1"/>
</dbReference>
<dbReference type="EMBL" id="JACHXR010000001">
    <property type="protein sequence ID" value="MBB3229190.1"/>
    <property type="molecule type" value="Genomic_DNA"/>
</dbReference>
<proteinExistence type="predicted"/>
<accession>A0A7W5ERW3</accession>
<dbReference type="GO" id="GO:0006979">
    <property type="term" value="P:response to oxidative stress"/>
    <property type="evidence" value="ECO:0007669"/>
    <property type="project" value="InterPro"/>
</dbReference>
<dbReference type="RefSeq" id="WP_183381732.1">
    <property type="nucleotide sequence ID" value="NZ_JACHXR010000001.1"/>
</dbReference>
<dbReference type="InterPro" id="IPR019904">
    <property type="entry name" value="Peroxiredoxin_OsmC"/>
</dbReference>
<gene>
    <name evidence="1" type="ORF">FHR97_000005</name>
</gene>
<organism evidence="1 2">
    <name type="scientific">Halomonas stenophila</name>
    <dbReference type="NCBI Taxonomy" id="795312"/>
    <lineage>
        <taxon>Bacteria</taxon>
        <taxon>Pseudomonadati</taxon>
        <taxon>Pseudomonadota</taxon>
        <taxon>Gammaproteobacteria</taxon>
        <taxon>Oceanospirillales</taxon>
        <taxon>Halomonadaceae</taxon>
        <taxon>Halomonas</taxon>
    </lineage>
</organism>
<dbReference type="InterPro" id="IPR015946">
    <property type="entry name" value="KH_dom-like_a/b"/>
</dbReference>
<dbReference type="GO" id="GO:0004601">
    <property type="term" value="F:peroxidase activity"/>
    <property type="evidence" value="ECO:0007669"/>
    <property type="project" value="InterPro"/>
</dbReference>
<dbReference type="SUPFAM" id="SSF82784">
    <property type="entry name" value="OsmC-like"/>
    <property type="match status" value="1"/>
</dbReference>
<dbReference type="PANTHER" id="PTHR42830">
    <property type="entry name" value="OSMOTICALLY INDUCIBLE FAMILY PROTEIN"/>
    <property type="match status" value="1"/>
</dbReference>
<dbReference type="InterPro" id="IPR036102">
    <property type="entry name" value="OsmC/Ohrsf"/>
</dbReference>
<dbReference type="InterPro" id="IPR052707">
    <property type="entry name" value="OsmC_Ohr_Peroxiredoxin"/>
</dbReference>
<dbReference type="Pfam" id="PF02566">
    <property type="entry name" value="OsmC"/>
    <property type="match status" value="1"/>
</dbReference>
<reference evidence="1 2" key="1">
    <citation type="submission" date="2020-08" db="EMBL/GenBank/DDBJ databases">
        <title>Genomic Encyclopedia of Type Strains, Phase III (KMG-III): the genomes of soil and plant-associated and newly described type strains.</title>
        <authorList>
            <person name="Whitman W."/>
        </authorList>
    </citation>
    <scope>NUCLEOTIDE SEQUENCE [LARGE SCALE GENOMIC DNA]</scope>
    <source>
        <strain evidence="1 2">CECT 7744</strain>
    </source>
</reference>
<dbReference type="InterPro" id="IPR003718">
    <property type="entry name" value="OsmC/Ohr_fam"/>
</dbReference>
<evidence type="ECO:0000313" key="2">
    <source>
        <dbReference type="Proteomes" id="UP000518892"/>
    </source>
</evidence>
<name>A0A7W5ERW3_9GAMM</name>
<protein>
    <submittedName>
        <fullName evidence="1">Osmotically inducible protein OsmC</fullName>
    </submittedName>
</protein>
<evidence type="ECO:0000313" key="1">
    <source>
        <dbReference type="EMBL" id="MBB3229190.1"/>
    </source>
</evidence>
<dbReference type="Proteomes" id="UP000518892">
    <property type="component" value="Unassembled WGS sequence"/>
</dbReference>
<keyword evidence="2" id="KW-1185">Reference proteome</keyword>